<dbReference type="Proteomes" id="UP000887564">
    <property type="component" value="Unplaced"/>
</dbReference>
<name>A0A914RI91_PAREQ</name>
<reference evidence="2" key="1">
    <citation type="submission" date="2022-11" db="UniProtKB">
        <authorList>
            <consortium name="WormBaseParasite"/>
        </authorList>
    </citation>
    <scope>IDENTIFICATION</scope>
</reference>
<dbReference type="WBParaSite" id="PEQ_0000622801-mRNA-1">
    <property type="protein sequence ID" value="PEQ_0000622801-mRNA-1"/>
    <property type="gene ID" value="PEQ_0000622801"/>
</dbReference>
<sequence length="119" mass="13101">LVSEVTGIFHFRSYGLVVVPRVRFLARAAAKGNLDKRSAAPKIQREKSAKELLELVNDPTNEVDFEVSEEIIGHESGGQLVTADVGDGNDEGESDDLLRVVHKDVFHVLDNQDVSTFLL</sequence>
<keyword evidence="1" id="KW-1185">Reference proteome</keyword>
<organism evidence="1 2">
    <name type="scientific">Parascaris equorum</name>
    <name type="common">Equine roundworm</name>
    <dbReference type="NCBI Taxonomy" id="6256"/>
    <lineage>
        <taxon>Eukaryota</taxon>
        <taxon>Metazoa</taxon>
        <taxon>Ecdysozoa</taxon>
        <taxon>Nematoda</taxon>
        <taxon>Chromadorea</taxon>
        <taxon>Rhabditida</taxon>
        <taxon>Spirurina</taxon>
        <taxon>Ascaridomorpha</taxon>
        <taxon>Ascaridoidea</taxon>
        <taxon>Ascarididae</taxon>
        <taxon>Parascaris</taxon>
    </lineage>
</organism>
<evidence type="ECO:0000313" key="2">
    <source>
        <dbReference type="WBParaSite" id="PEQ_0000622801-mRNA-1"/>
    </source>
</evidence>
<accession>A0A914RI91</accession>
<evidence type="ECO:0000313" key="1">
    <source>
        <dbReference type="Proteomes" id="UP000887564"/>
    </source>
</evidence>
<proteinExistence type="predicted"/>
<protein>
    <submittedName>
        <fullName evidence="2">Uncharacterized protein</fullName>
    </submittedName>
</protein>
<dbReference type="AlphaFoldDB" id="A0A914RI91"/>